<evidence type="ECO:0000313" key="1">
    <source>
        <dbReference type="EMBL" id="ORY58445.1"/>
    </source>
</evidence>
<organism evidence="1 2">
    <name type="scientific">Pseudomassariella vexata</name>
    <dbReference type="NCBI Taxonomy" id="1141098"/>
    <lineage>
        <taxon>Eukaryota</taxon>
        <taxon>Fungi</taxon>
        <taxon>Dikarya</taxon>
        <taxon>Ascomycota</taxon>
        <taxon>Pezizomycotina</taxon>
        <taxon>Sordariomycetes</taxon>
        <taxon>Xylariomycetidae</taxon>
        <taxon>Amphisphaeriales</taxon>
        <taxon>Pseudomassariaceae</taxon>
        <taxon>Pseudomassariella</taxon>
    </lineage>
</organism>
<proteinExistence type="predicted"/>
<dbReference type="InParanoid" id="A0A1Y2DI03"/>
<dbReference type="Proteomes" id="UP000193689">
    <property type="component" value="Unassembled WGS sequence"/>
</dbReference>
<dbReference type="AlphaFoldDB" id="A0A1Y2DI03"/>
<comment type="caution">
    <text evidence="1">The sequence shown here is derived from an EMBL/GenBank/DDBJ whole genome shotgun (WGS) entry which is preliminary data.</text>
</comment>
<name>A0A1Y2DI03_9PEZI</name>
<sequence length="49" mass="5723">TSQVEDHAYWLLGILDVRVPQLYREGAQGFIWRQHGISYRLTAIVHEIS</sequence>
<dbReference type="EMBL" id="MCFJ01000016">
    <property type="protein sequence ID" value="ORY58445.1"/>
    <property type="molecule type" value="Genomic_DNA"/>
</dbReference>
<reference evidence="1 2" key="1">
    <citation type="submission" date="2016-07" db="EMBL/GenBank/DDBJ databases">
        <title>Pervasive Adenine N6-methylation of Active Genes in Fungi.</title>
        <authorList>
            <consortium name="DOE Joint Genome Institute"/>
            <person name="Mondo S.J."/>
            <person name="Dannebaum R.O."/>
            <person name="Kuo R.C."/>
            <person name="Labutti K."/>
            <person name="Haridas S."/>
            <person name="Kuo A."/>
            <person name="Salamov A."/>
            <person name="Ahrendt S.R."/>
            <person name="Lipzen A."/>
            <person name="Sullivan W."/>
            <person name="Andreopoulos W.B."/>
            <person name="Clum A."/>
            <person name="Lindquist E."/>
            <person name="Daum C."/>
            <person name="Ramamoorthy G.K."/>
            <person name="Gryganskyi A."/>
            <person name="Culley D."/>
            <person name="Magnuson J.K."/>
            <person name="James T.Y."/>
            <person name="O'Malley M.A."/>
            <person name="Stajich J.E."/>
            <person name="Spatafora J.W."/>
            <person name="Visel A."/>
            <person name="Grigoriev I.V."/>
        </authorList>
    </citation>
    <scope>NUCLEOTIDE SEQUENCE [LARGE SCALE GENOMIC DNA]</scope>
    <source>
        <strain evidence="1 2">CBS 129021</strain>
    </source>
</reference>
<dbReference type="GeneID" id="63772957"/>
<keyword evidence="2" id="KW-1185">Reference proteome</keyword>
<dbReference type="RefSeq" id="XP_040711362.1">
    <property type="nucleotide sequence ID" value="XM_040856745.1"/>
</dbReference>
<gene>
    <name evidence="1" type="ORF">BCR38DRAFT_353009</name>
</gene>
<protein>
    <submittedName>
        <fullName evidence="1">Uncharacterized protein</fullName>
    </submittedName>
</protein>
<evidence type="ECO:0000313" key="2">
    <source>
        <dbReference type="Proteomes" id="UP000193689"/>
    </source>
</evidence>
<feature type="non-terminal residue" evidence="1">
    <location>
        <position position="1"/>
    </location>
</feature>
<accession>A0A1Y2DI03</accession>